<keyword evidence="3" id="KW-1185">Reference proteome</keyword>
<dbReference type="Pfam" id="PF02423">
    <property type="entry name" value="OCD_Mu_crystall"/>
    <property type="match status" value="1"/>
</dbReference>
<organism evidence="2 3">
    <name type="scientific">Nitzschia inconspicua</name>
    <dbReference type="NCBI Taxonomy" id="303405"/>
    <lineage>
        <taxon>Eukaryota</taxon>
        <taxon>Sar</taxon>
        <taxon>Stramenopiles</taxon>
        <taxon>Ochrophyta</taxon>
        <taxon>Bacillariophyta</taxon>
        <taxon>Bacillariophyceae</taxon>
        <taxon>Bacillariophycidae</taxon>
        <taxon>Bacillariales</taxon>
        <taxon>Bacillariaceae</taxon>
        <taxon>Nitzschia</taxon>
    </lineage>
</organism>
<dbReference type="AlphaFoldDB" id="A0A9K3LMX9"/>
<feature type="compositionally biased region" description="Basic and acidic residues" evidence="1">
    <location>
        <begin position="83"/>
        <end position="96"/>
    </location>
</feature>
<dbReference type="GO" id="GO:0005737">
    <property type="term" value="C:cytoplasm"/>
    <property type="evidence" value="ECO:0007669"/>
    <property type="project" value="TreeGrafter"/>
</dbReference>
<name>A0A9K3LMX9_9STRA</name>
<dbReference type="PANTHER" id="PTHR13812">
    <property type="entry name" value="KETIMINE REDUCTASE MU-CRYSTALLIN"/>
    <property type="match status" value="1"/>
</dbReference>
<gene>
    <name evidence="2" type="ORF">IV203_038609</name>
</gene>
<dbReference type="Proteomes" id="UP000693970">
    <property type="component" value="Unassembled WGS sequence"/>
</dbReference>
<feature type="region of interest" description="Disordered" evidence="1">
    <location>
        <begin position="82"/>
        <end position="101"/>
    </location>
</feature>
<protein>
    <submittedName>
        <fullName evidence="2">Ornithine cyclodeaminase</fullName>
    </submittedName>
</protein>
<evidence type="ECO:0000313" key="3">
    <source>
        <dbReference type="Proteomes" id="UP000693970"/>
    </source>
</evidence>
<accession>A0A9K3LMX9</accession>
<reference evidence="2" key="1">
    <citation type="journal article" date="2021" name="Sci. Rep.">
        <title>Diploid genomic architecture of Nitzschia inconspicua, an elite biomass production diatom.</title>
        <authorList>
            <person name="Oliver A."/>
            <person name="Podell S."/>
            <person name="Pinowska A."/>
            <person name="Traller J.C."/>
            <person name="Smith S.R."/>
            <person name="McClure R."/>
            <person name="Beliaev A."/>
            <person name="Bohutskyi P."/>
            <person name="Hill E.A."/>
            <person name="Rabines A."/>
            <person name="Zheng H."/>
            <person name="Allen L.Z."/>
            <person name="Kuo A."/>
            <person name="Grigoriev I.V."/>
            <person name="Allen A.E."/>
            <person name="Hazlebeck D."/>
            <person name="Allen E.E."/>
        </authorList>
    </citation>
    <scope>NUCLEOTIDE SEQUENCE</scope>
    <source>
        <strain evidence="2">Hildebrandi</strain>
    </source>
</reference>
<dbReference type="InterPro" id="IPR003462">
    <property type="entry name" value="ODC_Mu_crystall"/>
</dbReference>
<reference evidence="2" key="2">
    <citation type="submission" date="2021-04" db="EMBL/GenBank/DDBJ databases">
        <authorList>
            <person name="Podell S."/>
        </authorList>
    </citation>
    <scope>NUCLEOTIDE SEQUENCE</scope>
    <source>
        <strain evidence="2">Hildebrandi</strain>
    </source>
</reference>
<dbReference type="PANTHER" id="PTHR13812:SF19">
    <property type="entry name" value="KETIMINE REDUCTASE MU-CRYSTALLIN"/>
    <property type="match status" value="1"/>
</dbReference>
<comment type="caution">
    <text evidence="2">The sequence shown here is derived from an EMBL/GenBank/DDBJ whole genome shotgun (WGS) entry which is preliminary data.</text>
</comment>
<proteinExistence type="predicted"/>
<evidence type="ECO:0000256" key="1">
    <source>
        <dbReference type="SAM" id="MobiDB-lite"/>
    </source>
</evidence>
<dbReference type="EMBL" id="JAGRRH010000009">
    <property type="protein sequence ID" value="KAG7365405.1"/>
    <property type="molecule type" value="Genomic_DNA"/>
</dbReference>
<sequence length="386" mass="41725">MFILGESDVRKALDPLQCLKVTKTALISLVDKKGVVPSRLALSYPNNPLETTRVPSSASDTKDTAEDWTLIKPAAYYYSNGDHNADTGTDKNEKNRSSNLPNKVTMGLKVVSIRANNPSHGLPLVPATILLVDAPSGTVNTVLAGTYITAMRTSAGPALAVQAFQPNVQHLVVFGAGAQAECHIQLMELALQRRIPKITIVNRTLERAQQLQQKIFEQRSEDGEGILGTVDTVSLNDKLALADALSSADVVAATTNTITPLWNEDTNMTLKRGCLITGIGSYTPEMQEIPPFVVDRSVVVIDTPEALQVGDLKHLRISSISDTSYPIMLAGHAFQDPKAVLQMQEVAQKDYIVYKAVGTAIQDVLQAEAVVARARELELGQEIDMG</sequence>
<dbReference type="OrthoDB" id="41492at2759"/>
<evidence type="ECO:0000313" key="2">
    <source>
        <dbReference type="EMBL" id="KAG7365405.1"/>
    </source>
</evidence>